<feature type="compositionally biased region" description="Pro residues" evidence="4">
    <location>
        <begin position="833"/>
        <end position="861"/>
    </location>
</feature>
<feature type="region of interest" description="Disordered" evidence="4">
    <location>
        <begin position="801"/>
        <end position="1098"/>
    </location>
</feature>
<name>A0A1U7X1M1_NICSY</name>
<evidence type="ECO:0000313" key="8">
    <source>
        <dbReference type="RefSeq" id="XP_009780375.1"/>
    </source>
</evidence>
<feature type="compositionally biased region" description="Polar residues" evidence="4">
    <location>
        <begin position="492"/>
        <end position="502"/>
    </location>
</feature>
<dbReference type="Gene3D" id="3.90.190.10">
    <property type="entry name" value="Protein tyrosine phosphatase superfamily"/>
    <property type="match status" value="1"/>
</dbReference>
<protein>
    <recommendedName>
        <fullName evidence="3">Formin-like protein</fullName>
    </recommendedName>
</protein>
<evidence type="ECO:0000256" key="4">
    <source>
        <dbReference type="SAM" id="MobiDB-lite"/>
    </source>
</evidence>
<keyword evidence="2" id="KW-0904">Protein phosphatase</keyword>
<dbReference type="SUPFAM" id="SSF52799">
    <property type="entry name" value="(Phosphotyrosine protein) phosphatases II"/>
    <property type="match status" value="1"/>
</dbReference>
<dbReference type="PANTHER" id="PTHR45733">
    <property type="entry name" value="FORMIN-J"/>
    <property type="match status" value="1"/>
</dbReference>
<keyword evidence="2" id="KW-0378">Hydrolase</keyword>
<dbReference type="OrthoDB" id="1668162at2759"/>
<evidence type="ECO:0000313" key="7">
    <source>
        <dbReference type="Proteomes" id="UP000189701"/>
    </source>
</evidence>
<feature type="region of interest" description="Disordered" evidence="4">
    <location>
        <begin position="416"/>
        <end position="445"/>
    </location>
</feature>
<dbReference type="InterPro" id="IPR015425">
    <property type="entry name" value="FH2_Formin"/>
</dbReference>
<keyword evidence="7" id="KW-1185">Reference proteome</keyword>
<feature type="region of interest" description="Disordered" evidence="4">
    <location>
        <begin position="653"/>
        <end position="675"/>
    </location>
</feature>
<dbReference type="PROSITE" id="PS51444">
    <property type="entry name" value="FH2"/>
    <property type="match status" value="1"/>
</dbReference>
<feature type="compositionally biased region" description="Basic and acidic residues" evidence="4">
    <location>
        <begin position="475"/>
        <end position="490"/>
    </location>
</feature>
<feature type="region of interest" description="Disordered" evidence="4">
    <location>
        <begin position="1471"/>
        <end position="1504"/>
    </location>
</feature>
<accession>A0A1U7X1M1</accession>
<feature type="compositionally biased region" description="Polar residues" evidence="4">
    <location>
        <begin position="514"/>
        <end position="523"/>
    </location>
</feature>
<proteinExistence type="inferred from homology"/>
<dbReference type="SUPFAM" id="SSF49562">
    <property type="entry name" value="C2 domain (Calcium/lipid-binding domain, CaLB)"/>
    <property type="match status" value="1"/>
</dbReference>
<dbReference type="InterPro" id="IPR035892">
    <property type="entry name" value="C2_domain_sf"/>
</dbReference>
<feature type="compositionally biased region" description="Pro residues" evidence="4">
    <location>
        <begin position="877"/>
        <end position="888"/>
    </location>
</feature>
<dbReference type="Pfam" id="PF10409">
    <property type="entry name" value="PTEN_C2"/>
    <property type="match status" value="1"/>
</dbReference>
<dbReference type="InterPro" id="IPR051144">
    <property type="entry name" value="Formin_homology_domain"/>
</dbReference>
<comment type="similarity">
    <text evidence="1">Belongs to the formin-like family. Class-II subfamily.</text>
</comment>
<feature type="compositionally biased region" description="Pro residues" evidence="4">
    <location>
        <begin position="740"/>
        <end position="749"/>
    </location>
</feature>
<feature type="domain" description="C2 tensin-type" evidence="5">
    <location>
        <begin position="200"/>
        <end position="340"/>
    </location>
</feature>
<dbReference type="GO" id="GO:0004721">
    <property type="term" value="F:phosphoprotein phosphatase activity"/>
    <property type="evidence" value="ECO:0007669"/>
    <property type="project" value="UniProtKB-KW"/>
</dbReference>
<feature type="compositionally biased region" description="Polar residues" evidence="4">
    <location>
        <begin position="560"/>
        <end position="569"/>
    </location>
</feature>
<feature type="compositionally biased region" description="Basic and acidic residues" evidence="4">
    <location>
        <begin position="1471"/>
        <end position="1493"/>
    </location>
</feature>
<evidence type="ECO:0000259" key="5">
    <source>
        <dbReference type="PROSITE" id="PS51182"/>
    </source>
</evidence>
<dbReference type="InterPro" id="IPR014020">
    <property type="entry name" value="Tensin_C2-dom"/>
</dbReference>
<evidence type="ECO:0000256" key="1">
    <source>
        <dbReference type="ARBA" id="ARBA00006468"/>
    </source>
</evidence>
<feature type="compositionally biased region" description="Pro residues" evidence="4">
    <location>
        <begin position="655"/>
        <end position="668"/>
    </location>
</feature>
<feature type="compositionally biased region" description="Pro residues" evidence="4">
    <location>
        <begin position="1040"/>
        <end position="1072"/>
    </location>
</feature>
<gene>
    <name evidence="8" type="primary">LOC104229428</name>
</gene>
<dbReference type="SUPFAM" id="SSF101447">
    <property type="entry name" value="Formin homology 2 domain (FH2 domain)"/>
    <property type="match status" value="1"/>
</dbReference>
<feature type="compositionally biased region" description="Pro residues" evidence="4">
    <location>
        <begin position="711"/>
        <end position="725"/>
    </location>
</feature>
<dbReference type="Gene3D" id="2.60.40.1110">
    <property type="match status" value="1"/>
</dbReference>
<dbReference type="PANTHER" id="PTHR45733:SF10">
    <property type="entry name" value="FORMIN-LIKE PROTEIN 15A-RELATED"/>
    <property type="match status" value="1"/>
</dbReference>
<dbReference type="RefSeq" id="XP_009780375.1">
    <property type="nucleotide sequence ID" value="XM_009782073.1"/>
</dbReference>
<dbReference type="Pfam" id="PF02181">
    <property type="entry name" value="FH2"/>
    <property type="match status" value="1"/>
</dbReference>
<organism evidence="7 8">
    <name type="scientific">Nicotiana sylvestris</name>
    <name type="common">Wood tobacco</name>
    <name type="synonym">South American tobacco</name>
    <dbReference type="NCBI Taxonomy" id="4096"/>
    <lineage>
        <taxon>Eukaryota</taxon>
        <taxon>Viridiplantae</taxon>
        <taxon>Streptophyta</taxon>
        <taxon>Embryophyta</taxon>
        <taxon>Tracheophyta</taxon>
        <taxon>Spermatophyta</taxon>
        <taxon>Magnoliopsida</taxon>
        <taxon>eudicotyledons</taxon>
        <taxon>Gunneridae</taxon>
        <taxon>Pentapetalae</taxon>
        <taxon>asterids</taxon>
        <taxon>lamiids</taxon>
        <taxon>Solanales</taxon>
        <taxon>Solanaceae</taxon>
        <taxon>Nicotianoideae</taxon>
        <taxon>Nicotianeae</taxon>
        <taxon>Nicotiana</taxon>
    </lineage>
</organism>
<dbReference type="SMART" id="SM01326">
    <property type="entry name" value="PTEN_C2"/>
    <property type="match status" value="1"/>
</dbReference>
<sequence length="1504" mass="163634">MALSRHFFYRKPPDRLLEISERVYVFDCCFSGNVLDEDEYKTYMGGIVAQLQDHYADAAFMVFNFREGDRRSQVSDILSRHGMTVMDYPRQYEGCQLLPLEMIYHLLRSSESWLSIEGQENVLLMHCERGGWPVLAFMLAGLLLYRKQYAGEQKTLEMVYTQAPRELVHLLSPLNPQPSQLRYLQYISRRNFDSDWLPSDTPFSLDCIILRVLPLFDGGRGCRPVVRVYSQDPASTMHNRGSKLLYSTSKTKEHVCLYQQEERALVKIDLRCRVQGDVVLECVHLEDDLLREEMMFRVMFHTTFIQSNVLTLTRDEVDVPWDAQDQLPREFKAEVLFSGAEADQCIITTEAPYEDENESEGASSEEFFEVEEIFSVDGQDGRAESNAYTVPNGMQDDDIEIVWKEELGRHALQDCGSDGVNHKQERKMYKQRAPKRNSLGNRDELMASKVVTSNVTSNMESKAVISGASGMSEEGENKHRESTLKQKKFEPQGSQQELSGESNKQKDEMPPSSLKRQLLSNSKPAADGLGPKNKSKQQESQCTPSRLAKPNAVSRWIPTNKGSYTNSMHVSYPPSGYNNAPRGLALTKDSRSRSKSKSPSSRASVKAMVPADAGRVPRKNSSCPALLDMLAVQEALLTKDSLRASAESQAMQFLPSPPGRPLTPPLPPCSSTSSYRVPQIHGARTNLPASDILALSLQESHIIKASVTHQLPPPPPPLPPLPHPSLPLTRNATSLSPSPLSQPLPPPLPALTGLITPIGTSRPPPSSLPTSSSVLNPATCKLLPPPPPPLLWSSGAYAASSAALSSSLPPSPPPLSPPVYADTVSKPASPRTNSPPPPPPPPPPLYGAPSPPLPLPPPSPLNPARHRVASLLTISAPPSPSPSPPTPRPLSLSASAPPPPPPPPLPSRVTPAPPPPPPPRSAPQTPFLPSPPPPPSYNNPPAPPPPPIRGPPPPPTPCYFPGAPSPPLLPPLCGSAPPPPPPLPEAPRAPLRPPPPPPPSMRGHPAPSPLPSGDPPPPPPPVCGAPPPPPPPGGYAHGVPPSPPIGGGAPSPPLPPGAPRPPGVGPPPPPPGALGRGLTVGRGQGLSRTTGSIAPRRSTLKPLHWSKVTRALGGSLWEELQRRGEPQIATEFDVSEIETLFSATVPKKDGAGGKCGAKKSVGSKPDRVHLIDLRRANNTEIMLTKVKMALPDMMAAVLAMDESILDADQVENLIKFCPTKDEMDLLKGYTGDKELLGKCEQFFLELMKVPRVESKLRVFLFKIQFNSQVSDFKKSLDTVNSASEEQARNSLKLKEIMKKILYLGNTLNQGTARGSAVGFKLDSLSKLTDTRATNNRMTLMHYLCKVLASKSPTFLDFHEDLASVEAASKIQLKSLAEEMQAIINGLEKVKKELEASQTDGPVSETFCKTLKEFIEVAEAEVGSVKELYSLAGRNADALALYFGEDPARCPFEQVAATLLNFVRLFRKAHEENKKQAELEKKKVQKEAEMEKAKGINSKTKKGVE</sequence>
<dbReference type="Gene3D" id="1.20.58.2220">
    <property type="entry name" value="Formin, FH2 domain"/>
    <property type="match status" value="1"/>
</dbReference>
<feature type="compositionally biased region" description="Pro residues" evidence="4">
    <location>
        <begin position="896"/>
        <end position="1033"/>
    </location>
</feature>
<dbReference type="eggNOG" id="KOG1922">
    <property type="taxonomic scope" value="Eukaryota"/>
</dbReference>
<evidence type="ECO:0000256" key="2">
    <source>
        <dbReference type="ARBA" id="ARBA00022912"/>
    </source>
</evidence>
<dbReference type="InterPro" id="IPR029021">
    <property type="entry name" value="Prot-tyrosine_phosphatase-like"/>
</dbReference>
<feature type="region of interest" description="Disordered" evidence="4">
    <location>
        <begin position="707"/>
        <end position="773"/>
    </location>
</feature>
<feature type="compositionally biased region" description="Gly residues" evidence="4">
    <location>
        <begin position="1074"/>
        <end position="1084"/>
    </location>
</feature>
<feature type="domain" description="FH2" evidence="6">
    <location>
        <begin position="1090"/>
        <end position="1491"/>
    </location>
</feature>
<feature type="region of interest" description="Disordered" evidence="4">
    <location>
        <begin position="461"/>
        <end position="619"/>
    </location>
</feature>
<dbReference type="InterPro" id="IPR042201">
    <property type="entry name" value="FH2_Formin_sf"/>
</dbReference>
<dbReference type="Proteomes" id="UP000189701">
    <property type="component" value="Unplaced"/>
</dbReference>
<dbReference type="SMART" id="SM00498">
    <property type="entry name" value="FH2"/>
    <property type="match status" value="1"/>
</dbReference>
<reference evidence="7" key="1">
    <citation type="journal article" date="2013" name="Genome Biol.">
        <title>Reference genomes and transcriptomes of Nicotiana sylvestris and Nicotiana tomentosiformis.</title>
        <authorList>
            <person name="Sierro N."/>
            <person name="Battey J.N."/>
            <person name="Ouadi S."/>
            <person name="Bovet L."/>
            <person name="Goepfert S."/>
            <person name="Bakaher N."/>
            <person name="Peitsch M.C."/>
            <person name="Ivanov N.V."/>
        </authorList>
    </citation>
    <scope>NUCLEOTIDE SEQUENCE [LARGE SCALE GENOMIC DNA]</scope>
</reference>
<dbReference type="PROSITE" id="PS51182">
    <property type="entry name" value="C2_TENSIN"/>
    <property type="match status" value="1"/>
</dbReference>
<reference evidence="8" key="2">
    <citation type="submission" date="2025-08" db="UniProtKB">
        <authorList>
            <consortium name="RefSeq"/>
        </authorList>
    </citation>
    <scope>IDENTIFICATION</scope>
    <source>
        <tissue evidence="8">Leaf</tissue>
    </source>
</reference>
<evidence type="ECO:0000259" key="6">
    <source>
        <dbReference type="PROSITE" id="PS51444"/>
    </source>
</evidence>
<evidence type="ECO:0000256" key="3">
    <source>
        <dbReference type="RuleBase" id="RU361260"/>
    </source>
</evidence>